<dbReference type="EMBL" id="RJSG01000001">
    <property type="protein sequence ID" value="RNL81062.1"/>
    <property type="molecule type" value="Genomic_DNA"/>
</dbReference>
<dbReference type="InterPro" id="IPR036388">
    <property type="entry name" value="WH-like_DNA-bd_sf"/>
</dbReference>
<dbReference type="InterPro" id="IPR036390">
    <property type="entry name" value="WH_DNA-bd_sf"/>
</dbReference>
<evidence type="ECO:0000313" key="3">
    <source>
        <dbReference type="Proteomes" id="UP000277094"/>
    </source>
</evidence>
<dbReference type="PANTHER" id="PTHR33164">
    <property type="entry name" value="TRANSCRIPTIONAL REGULATOR, MARR FAMILY"/>
    <property type="match status" value="1"/>
</dbReference>
<dbReference type="GO" id="GO:0003700">
    <property type="term" value="F:DNA-binding transcription factor activity"/>
    <property type="evidence" value="ECO:0007669"/>
    <property type="project" value="InterPro"/>
</dbReference>
<dbReference type="SUPFAM" id="SSF46785">
    <property type="entry name" value="Winged helix' DNA-binding domain"/>
    <property type="match status" value="1"/>
</dbReference>
<dbReference type="Pfam" id="PF12802">
    <property type="entry name" value="MarR_2"/>
    <property type="match status" value="1"/>
</dbReference>
<proteinExistence type="predicted"/>
<dbReference type="SMART" id="SM00347">
    <property type="entry name" value="HTH_MARR"/>
    <property type="match status" value="1"/>
</dbReference>
<name>A0A3N0DZP0_9ACTN</name>
<feature type="domain" description="HTH marR-type" evidence="1">
    <location>
        <begin position="15"/>
        <end position="149"/>
    </location>
</feature>
<reference evidence="2 3" key="1">
    <citation type="submission" date="2018-11" db="EMBL/GenBank/DDBJ databases">
        <authorList>
            <person name="Li F."/>
        </authorList>
    </citation>
    <scope>NUCLEOTIDE SEQUENCE [LARGE SCALE GENOMIC DNA]</scope>
    <source>
        <strain evidence="2 3">KIS18-7</strain>
    </source>
</reference>
<accession>A0A3N0DZP0</accession>
<dbReference type="Gene3D" id="1.10.10.10">
    <property type="entry name" value="Winged helix-like DNA-binding domain superfamily/Winged helix DNA-binding domain"/>
    <property type="match status" value="1"/>
</dbReference>
<protein>
    <submittedName>
        <fullName evidence="2">MarR family transcriptional regulator</fullName>
    </submittedName>
</protein>
<dbReference type="InterPro" id="IPR000835">
    <property type="entry name" value="HTH_MarR-typ"/>
</dbReference>
<dbReference type="InterPro" id="IPR039422">
    <property type="entry name" value="MarR/SlyA-like"/>
</dbReference>
<dbReference type="PROSITE" id="PS50995">
    <property type="entry name" value="HTH_MARR_2"/>
    <property type="match status" value="1"/>
</dbReference>
<evidence type="ECO:0000313" key="2">
    <source>
        <dbReference type="EMBL" id="RNL81062.1"/>
    </source>
</evidence>
<dbReference type="AlphaFoldDB" id="A0A3N0DZP0"/>
<comment type="caution">
    <text evidence="2">The sequence shown here is derived from an EMBL/GenBank/DDBJ whole genome shotgun (WGS) entry which is preliminary data.</text>
</comment>
<dbReference type="CDD" id="cd00090">
    <property type="entry name" value="HTH_ARSR"/>
    <property type="match status" value="1"/>
</dbReference>
<dbReference type="PANTHER" id="PTHR33164:SF99">
    <property type="entry name" value="MARR FAMILY REGULATORY PROTEIN"/>
    <property type="match status" value="1"/>
</dbReference>
<organism evidence="2 3">
    <name type="scientific">Nocardioides marmorisolisilvae</name>
    <dbReference type="NCBI Taxonomy" id="1542737"/>
    <lineage>
        <taxon>Bacteria</taxon>
        <taxon>Bacillati</taxon>
        <taxon>Actinomycetota</taxon>
        <taxon>Actinomycetes</taxon>
        <taxon>Propionibacteriales</taxon>
        <taxon>Nocardioidaceae</taxon>
        <taxon>Nocardioides</taxon>
    </lineage>
</organism>
<evidence type="ECO:0000259" key="1">
    <source>
        <dbReference type="PROSITE" id="PS50995"/>
    </source>
</evidence>
<sequence>MIPPAQPGSEPPGPRSDLGILLLVAYQAFVRGLHEEMASHGYDDLGSSDGVVFRLLHAEPRTVSDLAGRLGISKQGAAQIVEDMERRGYLVRRPDPNDGRARLVGLSERGAGALGVAREFHSGYEQRLVAGQGQDAVDTVRSVLRSMTEDAPEGLYRELRSLYL</sequence>
<dbReference type="RefSeq" id="WP_123232267.1">
    <property type="nucleotide sequence ID" value="NZ_RJSG01000001.1"/>
</dbReference>
<dbReference type="InterPro" id="IPR011991">
    <property type="entry name" value="ArsR-like_HTH"/>
</dbReference>
<keyword evidence="3" id="KW-1185">Reference proteome</keyword>
<gene>
    <name evidence="2" type="ORF">EFL95_01380</name>
</gene>
<dbReference type="OrthoDB" id="122135at2"/>
<dbReference type="GO" id="GO:0006950">
    <property type="term" value="P:response to stress"/>
    <property type="evidence" value="ECO:0007669"/>
    <property type="project" value="TreeGrafter"/>
</dbReference>
<dbReference type="Proteomes" id="UP000277094">
    <property type="component" value="Unassembled WGS sequence"/>
</dbReference>